<accession>A0A3G5A6S9</accession>
<name>A0A3G5A6S9_9VIRU</name>
<gene>
    <name evidence="1" type="ORF">Hyperionvirus3_91</name>
</gene>
<reference evidence="1" key="1">
    <citation type="submission" date="2018-10" db="EMBL/GenBank/DDBJ databases">
        <title>Hidden diversity of soil giant viruses.</title>
        <authorList>
            <person name="Schulz F."/>
            <person name="Alteio L."/>
            <person name="Goudeau D."/>
            <person name="Ryan E.M."/>
            <person name="Malmstrom R.R."/>
            <person name="Blanchard J."/>
            <person name="Woyke T."/>
        </authorList>
    </citation>
    <scope>NUCLEOTIDE SEQUENCE</scope>
    <source>
        <strain evidence="1">HYV1</strain>
    </source>
</reference>
<organism evidence="1">
    <name type="scientific">Hyperionvirus sp</name>
    <dbReference type="NCBI Taxonomy" id="2487770"/>
    <lineage>
        <taxon>Viruses</taxon>
        <taxon>Varidnaviria</taxon>
        <taxon>Bamfordvirae</taxon>
        <taxon>Nucleocytoviricota</taxon>
        <taxon>Megaviricetes</taxon>
        <taxon>Imitervirales</taxon>
        <taxon>Mimiviridae</taxon>
        <taxon>Klosneuvirinae</taxon>
    </lineage>
</organism>
<proteinExistence type="predicted"/>
<evidence type="ECO:0000313" key="1">
    <source>
        <dbReference type="EMBL" id="AYV82945.1"/>
    </source>
</evidence>
<protein>
    <submittedName>
        <fullName evidence="1">Uncharacterized protein</fullName>
    </submittedName>
</protein>
<sequence length="389" mass="47324">MSNFLNKLVYNACDNVRLCRDEIHLLSTYKNILKERIIYLLEMKGYHIQIINQGSYATFTQYYISDKTDFDVDIGVVFLNLYRFLEPNYLRKLVYDILQVDPETIKYFTRIESRTNCIAMYLKDEYNSKNIKFEICIYKRQTDYRRIFRPMRYFRRTKSKFRKRVITYFGYGNSWKEDDKEQQMRSIRGQLAKYKIMRRLIIFLKVIISGHPKLREIFKSIIITELVVQYYKKEHRSYNFGYHYYLIFENCIKSLNEKYSLNTSGNTGENLLNNQFRNIPKSDFIGYLQMIRDDLKNIYYSGTISQSKIFNDLTYELDNKKILCQRSIYTNYIRAVDSNDNDLAFYYSLEIDKYLYSSKFKSLSYLNGQFAKFQRQRLWRRARGRQRKR</sequence>
<dbReference type="EMBL" id="MK072385">
    <property type="protein sequence ID" value="AYV82945.1"/>
    <property type="molecule type" value="Genomic_DNA"/>
</dbReference>